<dbReference type="GO" id="GO:0005524">
    <property type="term" value="F:ATP binding"/>
    <property type="evidence" value="ECO:0007669"/>
    <property type="project" value="UniProtKB-KW"/>
</dbReference>
<dbReference type="Proteomes" id="UP000235388">
    <property type="component" value="Unassembled WGS sequence"/>
</dbReference>
<accession>A0A2N5W141</accession>
<comment type="catalytic activity">
    <reaction evidence="8">
        <text>L-seryl-[protein] + ATP = O-phospho-L-seryl-[protein] + ADP + H(+)</text>
        <dbReference type="Rhea" id="RHEA:17989"/>
        <dbReference type="Rhea" id="RHEA-COMP:9863"/>
        <dbReference type="Rhea" id="RHEA-COMP:11604"/>
        <dbReference type="ChEBI" id="CHEBI:15378"/>
        <dbReference type="ChEBI" id="CHEBI:29999"/>
        <dbReference type="ChEBI" id="CHEBI:30616"/>
        <dbReference type="ChEBI" id="CHEBI:83421"/>
        <dbReference type="ChEBI" id="CHEBI:456216"/>
        <dbReference type="EC" id="2.7.11.1"/>
    </reaction>
</comment>
<name>A0A2N5W141_9BASI</name>
<evidence type="ECO:0000256" key="2">
    <source>
        <dbReference type="ARBA" id="ARBA00022527"/>
    </source>
</evidence>
<evidence type="ECO:0000313" key="12">
    <source>
        <dbReference type="Proteomes" id="UP000235388"/>
    </source>
</evidence>
<dbReference type="InterPro" id="IPR008271">
    <property type="entry name" value="Ser/Thr_kinase_AS"/>
</dbReference>
<dbReference type="PROSITE" id="PS00108">
    <property type="entry name" value="PROTEIN_KINASE_ST"/>
    <property type="match status" value="1"/>
</dbReference>
<dbReference type="GO" id="GO:0035556">
    <property type="term" value="P:intracellular signal transduction"/>
    <property type="evidence" value="ECO:0007669"/>
    <property type="project" value="TreeGrafter"/>
</dbReference>
<dbReference type="SUPFAM" id="SSF56112">
    <property type="entry name" value="Protein kinase-like (PK-like)"/>
    <property type="match status" value="1"/>
</dbReference>
<sequence length="781" mass="85445">MVSSEGSSYLAIGPAAMPTTGMTPGAIESSKQHDQSSMSPFSLLNASTSTSGQQALHPLASASAGYHTNPSSLSVGTPNEYSSSSASSHKNYHQIPTAGLPTSWSFDRRLCNSSINVIGTPHPLVDGETQAISTPQMTARVGGNEAAGAQGAKRLDSFALPPPATHVVALSFEKRGGGGKTTNNRESNLKKVLSLTQPAPPSDLSLVKADSVSSFSHVSLENAVILYFSPGWTTVTGLDPQSVIGTPLGEPIDGNYELFNEAHQRLMDDVGNTVELQFTIKISLATGDQEGDSNLSITTRDHFLPMMVDRITGEGVHSMWVIRLISLKAVAVPTGTAMESKGSHHTQSHGDLIAQFPAAASLSTELLLCRICEHYLPAYYFERHNETCAETHRLEMQVSECKKRLSDLKRYHQRVEKRGGKKWESQRALLRLSKWRLRPYEDPALANLAADVERAANQKSNAVNRMRNTILYAERIRMEWEAKAQQAFVALPKREGEDRCLPLLSPIVCNKLDRPRLAPQKADFNVSFEVFHPRPRRRSSTPKFSGSKSSPASQLAPIDTKLNHNNEPKGLGISTSQSYSGVGTPPRSPRLPGFQHAHAPRPSQPRQAGSLGPTPLSPRIPSVVPRKLNSAASIKDFDMLKLISKGAFGQVWMAKKKTMGHYYAIKIFKKQDMIAKTQIMNVNLERKILMNQANSDFVVKLFYTSSRDHLYLVMEHLNGGDCAALVKALGNLPEQWTCNYVAEVVTTGVVHCDLKPDNMLIDHRGHLKLSDFGLLKNGLLG</sequence>
<dbReference type="EC" id="2.7.11.1" evidence="1"/>
<dbReference type="PANTHER" id="PTHR24356">
    <property type="entry name" value="SERINE/THREONINE-PROTEIN KINASE"/>
    <property type="match status" value="1"/>
</dbReference>
<dbReference type="GO" id="GO:0005737">
    <property type="term" value="C:cytoplasm"/>
    <property type="evidence" value="ECO:0007669"/>
    <property type="project" value="TreeGrafter"/>
</dbReference>
<dbReference type="InterPro" id="IPR000719">
    <property type="entry name" value="Prot_kinase_dom"/>
</dbReference>
<evidence type="ECO:0000256" key="1">
    <source>
        <dbReference type="ARBA" id="ARBA00012513"/>
    </source>
</evidence>
<feature type="region of interest" description="Disordered" evidence="9">
    <location>
        <begin position="535"/>
        <end position="622"/>
    </location>
</feature>
<comment type="catalytic activity">
    <reaction evidence="7">
        <text>L-threonyl-[protein] + ATP = O-phospho-L-threonyl-[protein] + ADP + H(+)</text>
        <dbReference type="Rhea" id="RHEA:46608"/>
        <dbReference type="Rhea" id="RHEA-COMP:11060"/>
        <dbReference type="Rhea" id="RHEA-COMP:11605"/>
        <dbReference type="ChEBI" id="CHEBI:15378"/>
        <dbReference type="ChEBI" id="CHEBI:30013"/>
        <dbReference type="ChEBI" id="CHEBI:30616"/>
        <dbReference type="ChEBI" id="CHEBI:61977"/>
        <dbReference type="ChEBI" id="CHEBI:456216"/>
        <dbReference type="EC" id="2.7.11.1"/>
    </reaction>
</comment>
<evidence type="ECO:0000256" key="4">
    <source>
        <dbReference type="ARBA" id="ARBA00022741"/>
    </source>
</evidence>
<evidence type="ECO:0000256" key="8">
    <source>
        <dbReference type="ARBA" id="ARBA00048679"/>
    </source>
</evidence>
<dbReference type="OrthoDB" id="2502776at2759"/>
<keyword evidence="3" id="KW-0808">Transferase</keyword>
<dbReference type="PROSITE" id="PS50011">
    <property type="entry name" value="PROTEIN_KINASE_DOM"/>
    <property type="match status" value="1"/>
</dbReference>
<dbReference type="STRING" id="200324.A0A2N5W141"/>
<evidence type="ECO:0000256" key="5">
    <source>
        <dbReference type="ARBA" id="ARBA00022777"/>
    </source>
</evidence>
<dbReference type="EMBL" id="PGCJ01000027">
    <property type="protein sequence ID" value="PLW55902.1"/>
    <property type="molecule type" value="Genomic_DNA"/>
</dbReference>
<feature type="compositionally biased region" description="Polar residues" evidence="9">
    <location>
        <begin position="35"/>
        <end position="54"/>
    </location>
</feature>
<feature type="compositionally biased region" description="Low complexity" evidence="9">
    <location>
        <begin position="541"/>
        <end position="551"/>
    </location>
</feature>
<feature type="compositionally biased region" description="Polar residues" evidence="9">
    <location>
        <begin position="66"/>
        <end position="81"/>
    </location>
</feature>
<evidence type="ECO:0000313" key="11">
    <source>
        <dbReference type="EMBL" id="PLW55902.1"/>
    </source>
</evidence>
<keyword evidence="5" id="KW-0418">Kinase</keyword>
<reference evidence="11 12" key="1">
    <citation type="submission" date="2017-11" db="EMBL/GenBank/DDBJ databases">
        <title>De novo assembly and phasing of dikaryotic genomes from two isolates of Puccinia coronata f. sp. avenae, the causal agent of oat crown rust.</title>
        <authorList>
            <person name="Miller M.E."/>
            <person name="Zhang Y."/>
            <person name="Omidvar V."/>
            <person name="Sperschneider J."/>
            <person name="Schwessinger B."/>
            <person name="Raley C."/>
            <person name="Palmer J.M."/>
            <person name="Garnica D."/>
            <person name="Upadhyaya N."/>
            <person name="Rathjen J."/>
            <person name="Taylor J.M."/>
            <person name="Park R.F."/>
            <person name="Dodds P.N."/>
            <person name="Hirsch C.D."/>
            <person name="Kianian S.F."/>
            <person name="Figueroa M."/>
        </authorList>
    </citation>
    <scope>NUCLEOTIDE SEQUENCE [LARGE SCALE GENOMIC DNA]</scope>
    <source>
        <strain evidence="11">12NC29</strain>
    </source>
</reference>
<dbReference type="InterPro" id="IPR050236">
    <property type="entry name" value="Ser_Thr_kinase_AGC"/>
</dbReference>
<dbReference type="Gene3D" id="3.30.200.20">
    <property type="entry name" value="Phosphorylase Kinase, domain 1"/>
    <property type="match status" value="1"/>
</dbReference>
<feature type="domain" description="Protein kinase" evidence="10">
    <location>
        <begin position="637"/>
        <end position="781"/>
    </location>
</feature>
<keyword evidence="12" id="KW-1185">Reference proteome</keyword>
<dbReference type="AlphaFoldDB" id="A0A2N5W141"/>
<dbReference type="PANTHER" id="PTHR24356:SF1">
    <property type="entry name" value="SERINE_THREONINE-PROTEIN KINASE GREATWALL"/>
    <property type="match status" value="1"/>
</dbReference>
<keyword evidence="2" id="KW-0723">Serine/threonine-protein kinase</keyword>
<evidence type="ECO:0000259" key="10">
    <source>
        <dbReference type="PROSITE" id="PS50011"/>
    </source>
</evidence>
<dbReference type="GO" id="GO:0005634">
    <property type="term" value="C:nucleus"/>
    <property type="evidence" value="ECO:0007669"/>
    <property type="project" value="TreeGrafter"/>
</dbReference>
<dbReference type="InterPro" id="IPR011009">
    <property type="entry name" value="Kinase-like_dom_sf"/>
</dbReference>
<comment type="caution">
    <text evidence="11">The sequence shown here is derived from an EMBL/GenBank/DDBJ whole genome shotgun (WGS) entry which is preliminary data.</text>
</comment>
<keyword evidence="4" id="KW-0547">Nucleotide-binding</keyword>
<dbReference type="Gene3D" id="1.10.510.10">
    <property type="entry name" value="Transferase(Phosphotransferase) domain 1"/>
    <property type="match status" value="1"/>
</dbReference>
<proteinExistence type="predicted"/>
<dbReference type="Pfam" id="PF00069">
    <property type="entry name" value="Pkinase"/>
    <property type="match status" value="1"/>
</dbReference>
<evidence type="ECO:0000256" key="3">
    <source>
        <dbReference type="ARBA" id="ARBA00022679"/>
    </source>
</evidence>
<evidence type="ECO:0000256" key="9">
    <source>
        <dbReference type="SAM" id="MobiDB-lite"/>
    </source>
</evidence>
<feature type="region of interest" description="Disordered" evidence="9">
    <location>
        <begin position="1"/>
        <end position="91"/>
    </location>
</feature>
<evidence type="ECO:0000256" key="7">
    <source>
        <dbReference type="ARBA" id="ARBA00047899"/>
    </source>
</evidence>
<organism evidence="11 12">
    <name type="scientific">Puccinia coronata f. sp. avenae</name>
    <dbReference type="NCBI Taxonomy" id="200324"/>
    <lineage>
        <taxon>Eukaryota</taxon>
        <taxon>Fungi</taxon>
        <taxon>Dikarya</taxon>
        <taxon>Basidiomycota</taxon>
        <taxon>Pucciniomycotina</taxon>
        <taxon>Pucciniomycetes</taxon>
        <taxon>Pucciniales</taxon>
        <taxon>Pucciniaceae</taxon>
        <taxon>Puccinia</taxon>
    </lineage>
</organism>
<keyword evidence="6" id="KW-0067">ATP-binding</keyword>
<dbReference type="GO" id="GO:0004674">
    <property type="term" value="F:protein serine/threonine kinase activity"/>
    <property type="evidence" value="ECO:0007669"/>
    <property type="project" value="UniProtKB-KW"/>
</dbReference>
<protein>
    <recommendedName>
        <fullName evidence="1">non-specific serine/threonine protein kinase</fullName>
        <ecNumber evidence="1">2.7.11.1</ecNumber>
    </recommendedName>
</protein>
<dbReference type="SMART" id="SM00220">
    <property type="entry name" value="S_TKc"/>
    <property type="match status" value="1"/>
</dbReference>
<gene>
    <name evidence="11" type="ORF">PCANC_02216</name>
</gene>
<evidence type="ECO:0000256" key="6">
    <source>
        <dbReference type="ARBA" id="ARBA00022840"/>
    </source>
</evidence>